<dbReference type="InterPro" id="IPR001867">
    <property type="entry name" value="OmpR/PhoB-type_DNA-bd"/>
</dbReference>
<evidence type="ECO:0000256" key="1">
    <source>
        <dbReference type="ARBA" id="ARBA00023125"/>
    </source>
</evidence>
<dbReference type="SMART" id="SM00862">
    <property type="entry name" value="Trans_reg_C"/>
    <property type="match status" value="1"/>
</dbReference>
<evidence type="ECO:0000313" key="4">
    <source>
        <dbReference type="EMBL" id="RAX40306.1"/>
    </source>
</evidence>
<dbReference type="InterPro" id="IPR036388">
    <property type="entry name" value="WH-like_DNA-bd_sf"/>
</dbReference>
<dbReference type="EMBL" id="QMKK01000042">
    <property type="protein sequence ID" value="RAX40306.1"/>
    <property type="molecule type" value="Genomic_DNA"/>
</dbReference>
<dbReference type="SUPFAM" id="SSF46894">
    <property type="entry name" value="C-terminal effector domain of the bipartite response regulators"/>
    <property type="match status" value="1"/>
</dbReference>
<dbReference type="GO" id="GO:0003677">
    <property type="term" value="F:DNA binding"/>
    <property type="evidence" value="ECO:0007669"/>
    <property type="project" value="UniProtKB-UniRule"/>
</dbReference>
<sequence>MEPDGKTYCFGDYRFIPDRQLLMLGDKPVRVGSRALDLLHKLISHSGEVVGKNELMSFAWPDIFVHESNLKVNIAALRRALSRDASGLSYIATVTGRGYRFVAPVRTYGGDRRQHSFDPVKASTRELPRLPHLVGRDDIVAELGARLPKRRLLTVVGQAGVGKTTVAVAVAKSLLDHYREGVCFVDLAVIGDPQLVDVTIAAALGIGGKWSNTLAGIVEALQGHEMLLVLDNCEHVLSTASAIAEHLTLALPGLHIIATSREPLRSRSESVYRLSPLAYPDERSGKDRTAALTFPAVQLFVQRANEAYGYQLDDASAPVVAAICRRLDGIALAIELAASQLPVLKPTTLLILLEHSFEPLVASSAGTPPRHQTLLATLDWSYQLLSKDEAQLLRLLSVFSASFSFSDVIGVAGDLGRSIEDIVICTESLAAKSLLSAAHDAEGLRYRLLDSTRSFAAERLDRSGEAAHVRSSHARYLLRLFEQAEAEWLWRPRSDWTARYAQRTNDLREAINWALGDGAHPEVGVRLTAAAIPLWDELSTVAESRRRVERALQCADALSRCDAAVNMKLIASYASGLNFSDHFGPEADAAWMEANRLAREIGNVDYQLRTLWGYGILQTFTGRHRQAIATLEEFAQLAGREDERLAVAEGERVRLTALFYCGDVRRAHNDLKRLARDHATTAKRSGVARFQMDRFVSIRVALAMTAWVAGDRSEATAALKDALDHSLALDHVVSHSNALAQAALPIALWSGETRIARLHVDALARNLALREIAIWNPVCRFYDGAVASMDGDPEGVDAMHLAIEQLITNNFLVRVPFYLTTLAEAALRSGRIALARDSLGAAFDRADRQGEHWSRPELLRVRGMLQRLDGDLSGASDTLLLAAETARESGALFFRLRASTALAELWAEADRHAAAAELLSPVCAQFDDVLPCVSVMKARQLLEACRQNPRGTRASDIQIEPFGIPVDGIS</sequence>
<dbReference type="InterPro" id="IPR049945">
    <property type="entry name" value="AAA_22"/>
</dbReference>
<dbReference type="Proteomes" id="UP000251205">
    <property type="component" value="Unassembled WGS sequence"/>
</dbReference>
<dbReference type="GO" id="GO:0006355">
    <property type="term" value="P:regulation of DNA-templated transcription"/>
    <property type="evidence" value="ECO:0007669"/>
    <property type="project" value="InterPro"/>
</dbReference>
<dbReference type="InterPro" id="IPR027417">
    <property type="entry name" value="P-loop_NTPase"/>
</dbReference>
<dbReference type="SUPFAM" id="SSF48452">
    <property type="entry name" value="TPR-like"/>
    <property type="match status" value="1"/>
</dbReference>
<dbReference type="Gene3D" id="1.10.10.10">
    <property type="entry name" value="Winged helix-like DNA-binding domain superfamily/Winged helix DNA-binding domain"/>
    <property type="match status" value="1"/>
</dbReference>
<dbReference type="PANTHER" id="PTHR47691:SF3">
    <property type="entry name" value="HTH-TYPE TRANSCRIPTIONAL REGULATOR RV0890C-RELATED"/>
    <property type="match status" value="1"/>
</dbReference>
<dbReference type="PRINTS" id="PR00364">
    <property type="entry name" value="DISEASERSIST"/>
</dbReference>
<dbReference type="PANTHER" id="PTHR47691">
    <property type="entry name" value="REGULATOR-RELATED"/>
    <property type="match status" value="1"/>
</dbReference>
<name>A0A329YA34_RHITR</name>
<dbReference type="OrthoDB" id="4473689at2"/>
<reference evidence="4 5" key="1">
    <citation type="submission" date="2018-06" db="EMBL/GenBank/DDBJ databases">
        <title>Whole Genome Sequence of an efficient microsymbiont, Rhizobium tropici.</title>
        <authorList>
            <person name="Srinivasan R."/>
            <person name="Singh H.V."/>
            <person name="Srivastava R."/>
            <person name="Kumari B."/>
            <person name="Radhakrishna A."/>
        </authorList>
    </citation>
    <scope>NUCLEOTIDE SEQUENCE [LARGE SCALE GENOMIC DNA]</scope>
    <source>
        <strain evidence="4 5">IGFRI Rhizo-19</strain>
    </source>
</reference>
<dbReference type="AlphaFoldDB" id="A0A329YA34"/>
<dbReference type="InterPro" id="IPR016032">
    <property type="entry name" value="Sig_transdc_resp-reg_C-effctor"/>
</dbReference>
<dbReference type="CDD" id="cd00383">
    <property type="entry name" value="trans_reg_C"/>
    <property type="match status" value="1"/>
</dbReference>
<dbReference type="Gene3D" id="3.40.50.300">
    <property type="entry name" value="P-loop containing nucleotide triphosphate hydrolases"/>
    <property type="match status" value="1"/>
</dbReference>
<dbReference type="GO" id="GO:0000160">
    <property type="term" value="P:phosphorelay signal transduction system"/>
    <property type="evidence" value="ECO:0007669"/>
    <property type="project" value="InterPro"/>
</dbReference>
<dbReference type="SUPFAM" id="SSF52540">
    <property type="entry name" value="P-loop containing nucleoside triphosphate hydrolases"/>
    <property type="match status" value="1"/>
</dbReference>
<dbReference type="Pfam" id="PF00486">
    <property type="entry name" value="Trans_reg_C"/>
    <property type="match status" value="1"/>
</dbReference>
<dbReference type="GO" id="GO:0016887">
    <property type="term" value="F:ATP hydrolysis activity"/>
    <property type="evidence" value="ECO:0007669"/>
    <property type="project" value="InterPro"/>
</dbReference>
<dbReference type="PROSITE" id="PS51755">
    <property type="entry name" value="OMPR_PHOB"/>
    <property type="match status" value="1"/>
</dbReference>
<accession>A0A329YA34</accession>
<feature type="DNA-binding region" description="OmpR/PhoB-type" evidence="2">
    <location>
        <begin position="5"/>
        <end position="103"/>
    </location>
</feature>
<keyword evidence="1 2" id="KW-0238">DNA-binding</keyword>
<dbReference type="InterPro" id="IPR011990">
    <property type="entry name" value="TPR-like_helical_dom_sf"/>
</dbReference>
<comment type="caution">
    <text evidence="4">The sequence shown here is derived from an EMBL/GenBank/DDBJ whole genome shotgun (WGS) entry which is preliminary data.</text>
</comment>
<proteinExistence type="predicted"/>
<evidence type="ECO:0000259" key="3">
    <source>
        <dbReference type="PROSITE" id="PS51755"/>
    </source>
</evidence>
<evidence type="ECO:0000313" key="5">
    <source>
        <dbReference type="Proteomes" id="UP000251205"/>
    </source>
</evidence>
<evidence type="ECO:0000256" key="2">
    <source>
        <dbReference type="PROSITE-ProRule" id="PRU01091"/>
    </source>
</evidence>
<gene>
    <name evidence="4" type="ORF">DQ393_16925</name>
</gene>
<dbReference type="Pfam" id="PF13401">
    <property type="entry name" value="AAA_22"/>
    <property type="match status" value="1"/>
</dbReference>
<organism evidence="4 5">
    <name type="scientific">Rhizobium tropici</name>
    <dbReference type="NCBI Taxonomy" id="398"/>
    <lineage>
        <taxon>Bacteria</taxon>
        <taxon>Pseudomonadati</taxon>
        <taxon>Pseudomonadota</taxon>
        <taxon>Alphaproteobacteria</taxon>
        <taxon>Hyphomicrobiales</taxon>
        <taxon>Rhizobiaceae</taxon>
        <taxon>Rhizobium/Agrobacterium group</taxon>
        <taxon>Rhizobium</taxon>
    </lineage>
</organism>
<protein>
    <submittedName>
        <fullName evidence="4">Transcriptional regulator</fullName>
    </submittedName>
</protein>
<feature type="domain" description="OmpR/PhoB-type" evidence="3">
    <location>
        <begin position="5"/>
        <end position="103"/>
    </location>
</feature>